<dbReference type="AlphaFoldDB" id="A0A1H7B9E7"/>
<accession>A0A1H7B9E7</accession>
<protein>
    <submittedName>
        <fullName evidence="3">CHAD domain-containing protein</fullName>
    </submittedName>
</protein>
<evidence type="ECO:0000256" key="1">
    <source>
        <dbReference type="SAM" id="MobiDB-lite"/>
    </source>
</evidence>
<sequence length="243" mass="27606">MATRTSPEKKLQKLWPKLTAGDPKAVHEARKLTRRASAELAASGAPKSARRAWRDLRRAAAALRDHDVAGDHIAAALEEAGRPPGEVAGFRADWAARRAELLAQTEWPPPPQGALRPDDFGQRVRKALRREARDLLDEAPRVLRARRAETWHDWRKRLKHYRYILELQDKAPAVLTDTLDALGRMQDAEVVRTLLTEQGLVPGQREELQKREKDARLASQARVRELWPELKQHLKAQRKAGVK</sequence>
<dbReference type="EMBL" id="FNZA01000016">
    <property type="protein sequence ID" value="SEJ73766.1"/>
    <property type="molecule type" value="Genomic_DNA"/>
</dbReference>
<dbReference type="InterPro" id="IPR007899">
    <property type="entry name" value="CHAD_dom"/>
</dbReference>
<feature type="region of interest" description="Disordered" evidence="1">
    <location>
        <begin position="1"/>
        <end position="25"/>
    </location>
</feature>
<evidence type="ECO:0000313" key="3">
    <source>
        <dbReference type="EMBL" id="SEJ73766.1"/>
    </source>
</evidence>
<dbReference type="SMART" id="SM00880">
    <property type="entry name" value="CHAD"/>
    <property type="match status" value="1"/>
</dbReference>
<dbReference type="PANTHER" id="PTHR39339:SF1">
    <property type="entry name" value="CHAD DOMAIN-CONTAINING PROTEIN"/>
    <property type="match status" value="1"/>
</dbReference>
<dbReference type="Gene3D" id="1.40.20.10">
    <property type="entry name" value="CHAD domain"/>
    <property type="match status" value="1"/>
</dbReference>
<dbReference type="Pfam" id="PF05235">
    <property type="entry name" value="CHAD"/>
    <property type="match status" value="1"/>
</dbReference>
<evidence type="ECO:0000313" key="4">
    <source>
        <dbReference type="Proteomes" id="UP000199223"/>
    </source>
</evidence>
<organism evidence="3 4">
    <name type="scientific">Deinococcus reticulitermitis</name>
    <dbReference type="NCBI Taxonomy" id="856736"/>
    <lineage>
        <taxon>Bacteria</taxon>
        <taxon>Thermotogati</taxon>
        <taxon>Deinococcota</taxon>
        <taxon>Deinococci</taxon>
        <taxon>Deinococcales</taxon>
        <taxon>Deinococcaceae</taxon>
        <taxon>Deinococcus</taxon>
    </lineage>
</organism>
<dbReference type="RefSeq" id="WP_092265272.1">
    <property type="nucleotide sequence ID" value="NZ_FNZA01000016.1"/>
</dbReference>
<dbReference type="PANTHER" id="PTHR39339">
    <property type="entry name" value="SLR1444 PROTEIN"/>
    <property type="match status" value="1"/>
</dbReference>
<dbReference type="OrthoDB" id="65171at2"/>
<keyword evidence="4" id="KW-1185">Reference proteome</keyword>
<dbReference type="STRING" id="856736.SAMN04488058_11663"/>
<dbReference type="Proteomes" id="UP000199223">
    <property type="component" value="Unassembled WGS sequence"/>
</dbReference>
<feature type="domain" description="CHAD" evidence="2">
    <location>
        <begin position="1"/>
        <end position="232"/>
    </location>
</feature>
<proteinExistence type="predicted"/>
<name>A0A1H7B9E7_9DEIO</name>
<dbReference type="PROSITE" id="PS51708">
    <property type="entry name" value="CHAD"/>
    <property type="match status" value="1"/>
</dbReference>
<feature type="compositionally biased region" description="Basic and acidic residues" evidence="1">
    <location>
        <begin position="1"/>
        <end position="11"/>
    </location>
</feature>
<reference evidence="4" key="1">
    <citation type="submission" date="2016-10" db="EMBL/GenBank/DDBJ databases">
        <authorList>
            <person name="Varghese N."/>
            <person name="Submissions S."/>
        </authorList>
    </citation>
    <scope>NUCLEOTIDE SEQUENCE [LARGE SCALE GENOMIC DNA]</scope>
    <source>
        <strain evidence="4">CGMCC 1.10218</strain>
    </source>
</reference>
<gene>
    <name evidence="3" type="ORF">SAMN04488058_11663</name>
</gene>
<dbReference type="InterPro" id="IPR038186">
    <property type="entry name" value="CHAD_dom_sf"/>
</dbReference>
<evidence type="ECO:0000259" key="2">
    <source>
        <dbReference type="PROSITE" id="PS51708"/>
    </source>
</evidence>